<protein>
    <recommendedName>
        <fullName evidence="10">Acetyl-coenzyme A carboxylase carboxyl transferase subunit alpha</fullName>
        <shortName evidence="10">ACCase subunit alpha</shortName>
        <shortName evidence="10">Acetyl-CoA carboxylase carboxyltransferase subunit alpha</shortName>
        <ecNumber evidence="10">2.1.3.15</ecNumber>
    </recommendedName>
</protein>
<evidence type="ECO:0000256" key="5">
    <source>
        <dbReference type="ARBA" id="ARBA00022832"/>
    </source>
</evidence>
<dbReference type="InterPro" id="IPR029045">
    <property type="entry name" value="ClpP/crotonase-like_dom_sf"/>
</dbReference>
<dbReference type="InterPro" id="IPR011763">
    <property type="entry name" value="COA_CT_C"/>
</dbReference>
<organism evidence="13">
    <name type="scientific">Acetithermum autotrophicum</name>
    <dbReference type="NCBI Taxonomy" id="1446466"/>
    <lineage>
        <taxon>Bacteria</taxon>
        <taxon>Candidatus Bipolaricaulota</taxon>
        <taxon>Candidatus Acetithermum</taxon>
    </lineage>
</organism>
<dbReference type="Pfam" id="PF03255">
    <property type="entry name" value="ACCA"/>
    <property type="match status" value="1"/>
</dbReference>
<evidence type="ECO:0000256" key="2">
    <source>
        <dbReference type="ARBA" id="ARBA00022516"/>
    </source>
</evidence>
<evidence type="ECO:0000313" key="13">
    <source>
        <dbReference type="EMBL" id="BAL58349.1"/>
    </source>
</evidence>
<dbReference type="HAMAP" id="MF_00823">
    <property type="entry name" value="AcetylCoA_CT_alpha"/>
    <property type="match status" value="1"/>
</dbReference>
<comment type="function">
    <text evidence="10">Component of the acetyl coenzyme A carboxylase (ACC) complex. First, biotin carboxylase catalyzes the carboxylation of biotin on its carrier protein (BCCP) and then the CO(2) group is transferred by the carboxyltransferase to acetyl-CoA to form malonyl-CoA.</text>
</comment>
<keyword evidence="10" id="KW-0963">Cytoplasm</keyword>
<dbReference type="GO" id="GO:2001295">
    <property type="term" value="P:malonyl-CoA biosynthetic process"/>
    <property type="evidence" value="ECO:0007669"/>
    <property type="project" value="UniProtKB-UniRule"/>
</dbReference>
<dbReference type="EMBL" id="AP011800">
    <property type="protein sequence ID" value="BAL58349.1"/>
    <property type="molecule type" value="Genomic_DNA"/>
</dbReference>
<evidence type="ECO:0000256" key="10">
    <source>
        <dbReference type="HAMAP-Rule" id="MF_00823"/>
    </source>
</evidence>
<keyword evidence="3 10" id="KW-0808">Transferase</keyword>
<evidence type="ECO:0000256" key="1">
    <source>
        <dbReference type="ARBA" id="ARBA00004956"/>
    </source>
</evidence>
<dbReference type="AlphaFoldDB" id="H5SQB3"/>
<dbReference type="GO" id="GO:0016743">
    <property type="term" value="F:carboxyl- or carbamoyltransferase activity"/>
    <property type="evidence" value="ECO:0007669"/>
    <property type="project" value="UniProtKB-UniRule"/>
</dbReference>
<dbReference type="UniPathway" id="UPA00655">
    <property type="reaction ID" value="UER00711"/>
</dbReference>
<comment type="subcellular location">
    <subcellularLocation>
        <location evidence="10">Cytoplasm</location>
    </subcellularLocation>
</comment>
<name>H5SQB3_ACEAU</name>
<comment type="subunit">
    <text evidence="10">Acetyl-CoA carboxylase is a heterohexamer composed of biotin carboxyl carrier protein (AccB), biotin carboxylase (AccC) and two subunits each of ACCase subunit alpha (AccA) and ACCase subunit beta (AccD).</text>
</comment>
<feature type="coiled-coil region" evidence="11">
    <location>
        <begin position="2"/>
        <end position="43"/>
    </location>
</feature>
<keyword evidence="2 10" id="KW-0444">Lipid biosynthesis</keyword>
<gene>
    <name evidence="10" type="primary">accA</name>
    <name evidence="13" type="ORF">HGMM_OP1C044</name>
</gene>
<evidence type="ECO:0000259" key="12">
    <source>
        <dbReference type="PROSITE" id="PS50989"/>
    </source>
</evidence>
<accession>H5SQB3</accession>
<dbReference type="GO" id="GO:0005524">
    <property type="term" value="F:ATP binding"/>
    <property type="evidence" value="ECO:0007669"/>
    <property type="project" value="UniProtKB-KW"/>
</dbReference>
<evidence type="ECO:0000256" key="11">
    <source>
        <dbReference type="SAM" id="Coils"/>
    </source>
</evidence>
<keyword evidence="6 10" id="KW-0067">ATP-binding</keyword>
<keyword evidence="4 10" id="KW-0547">Nucleotide-binding</keyword>
<reference evidence="13" key="1">
    <citation type="journal article" date="2005" name="Environ. Microbiol.">
        <title>Genetic and functional properties of uncultivated thermophilic crenarchaeotes from a subsurface gold mine as revealed by analysis of genome fragments.</title>
        <authorList>
            <person name="Nunoura T."/>
            <person name="Hirayama H."/>
            <person name="Takami H."/>
            <person name="Oida H."/>
            <person name="Nishi S."/>
            <person name="Shimamura S."/>
            <person name="Suzuki Y."/>
            <person name="Inagaki F."/>
            <person name="Takai K."/>
            <person name="Nealson K.H."/>
            <person name="Horikoshi K."/>
        </authorList>
    </citation>
    <scope>NUCLEOTIDE SEQUENCE</scope>
</reference>
<dbReference type="NCBIfam" id="NF041504">
    <property type="entry name" value="AccA_sub"/>
    <property type="match status" value="1"/>
</dbReference>
<keyword evidence="8 10" id="KW-0275">Fatty acid biosynthesis</keyword>
<dbReference type="PANTHER" id="PTHR42853">
    <property type="entry name" value="ACETYL-COENZYME A CARBOXYLASE CARBOXYL TRANSFERASE SUBUNIT ALPHA"/>
    <property type="match status" value="1"/>
</dbReference>
<keyword evidence="5 10" id="KW-0276">Fatty acid metabolism</keyword>
<dbReference type="NCBIfam" id="TIGR00513">
    <property type="entry name" value="accA"/>
    <property type="match status" value="1"/>
</dbReference>
<feature type="domain" description="CoA carboxyltransferase C-terminal" evidence="12">
    <location>
        <begin position="32"/>
        <end position="290"/>
    </location>
</feature>
<proteinExistence type="inferred from homology"/>
<dbReference type="GO" id="GO:0006633">
    <property type="term" value="P:fatty acid biosynthetic process"/>
    <property type="evidence" value="ECO:0007669"/>
    <property type="project" value="UniProtKB-KW"/>
</dbReference>
<dbReference type="NCBIfam" id="NF004344">
    <property type="entry name" value="PRK05724.1"/>
    <property type="match status" value="1"/>
</dbReference>
<dbReference type="PANTHER" id="PTHR42853:SF3">
    <property type="entry name" value="ACETYL-COENZYME A CARBOXYLASE CARBOXYL TRANSFERASE SUBUNIT ALPHA, CHLOROPLASTIC"/>
    <property type="match status" value="1"/>
</dbReference>
<evidence type="ECO:0000256" key="4">
    <source>
        <dbReference type="ARBA" id="ARBA00022741"/>
    </source>
</evidence>
<dbReference type="PROSITE" id="PS50989">
    <property type="entry name" value="COA_CT_CTER"/>
    <property type="match status" value="1"/>
</dbReference>
<dbReference type="PRINTS" id="PR01069">
    <property type="entry name" value="ACCCTRFRASEA"/>
</dbReference>
<evidence type="ECO:0000256" key="3">
    <source>
        <dbReference type="ARBA" id="ARBA00022679"/>
    </source>
</evidence>
<comment type="catalytic activity">
    <reaction evidence="9 10">
        <text>N(6)-carboxybiotinyl-L-lysyl-[protein] + acetyl-CoA = N(6)-biotinyl-L-lysyl-[protein] + malonyl-CoA</text>
        <dbReference type="Rhea" id="RHEA:54728"/>
        <dbReference type="Rhea" id="RHEA-COMP:10505"/>
        <dbReference type="Rhea" id="RHEA-COMP:10506"/>
        <dbReference type="ChEBI" id="CHEBI:57288"/>
        <dbReference type="ChEBI" id="CHEBI:57384"/>
        <dbReference type="ChEBI" id="CHEBI:83144"/>
        <dbReference type="ChEBI" id="CHEBI:83145"/>
        <dbReference type="EC" id="2.1.3.15"/>
    </reaction>
</comment>
<evidence type="ECO:0000256" key="8">
    <source>
        <dbReference type="ARBA" id="ARBA00023160"/>
    </source>
</evidence>
<keyword evidence="7 10" id="KW-0443">Lipid metabolism</keyword>
<comment type="pathway">
    <text evidence="1 10">Lipid metabolism; malonyl-CoA biosynthesis; malonyl-CoA from acetyl-CoA: step 1/1.</text>
</comment>
<reference evidence="13" key="2">
    <citation type="journal article" date="2012" name="PLoS ONE">
        <title>A Deeply Branching Thermophilic Bacterium with an Ancient Acetyl-CoA Pathway Dominates a Subsurface Ecosystem.</title>
        <authorList>
            <person name="Takami H."/>
            <person name="Noguchi H."/>
            <person name="Takaki Y."/>
            <person name="Uchiyama I."/>
            <person name="Toyoda A."/>
            <person name="Nishi S."/>
            <person name="Chee G.-J."/>
            <person name="Arai W."/>
            <person name="Nunoura T."/>
            <person name="Itoh T."/>
            <person name="Hattori M."/>
            <person name="Takai K."/>
        </authorList>
    </citation>
    <scope>NUCLEOTIDE SEQUENCE</scope>
</reference>
<dbReference type="GO" id="GO:0009317">
    <property type="term" value="C:acetyl-CoA carboxylase complex"/>
    <property type="evidence" value="ECO:0007669"/>
    <property type="project" value="InterPro"/>
</dbReference>
<dbReference type="SUPFAM" id="SSF52096">
    <property type="entry name" value="ClpP/crotonase"/>
    <property type="match status" value="1"/>
</dbReference>
<dbReference type="InterPro" id="IPR001095">
    <property type="entry name" value="Acetyl_CoA_COase_a_su"/>
</dbReference>
<evidence type="ECO:0000256" key="6">
    <source>
        <dbReference type="ARBA" id="ARBA00022840"/>
    </source>
</evidence>
<dbReference type="EC" id="2.1.3.15" evidence="10"/>
<dbReference type="GO" id="GO:0003989">
    <property type="term" value="F:acetyl-CoA carboxylase activity"/>
    <property type="evidence" value="ECO:0007669"/>
    <property type="project" value="InterPro"/>
</dbReference>
<evidence type="ECO:0000256" key="7">
    <source>
        <dbReference type="ARBA" id="ARBA00023098"/>
    </source>
</evidence>
<comment type="similarity">
    <text evidence="10">Belongs to the AccA family.</text>
</comment>
<dbReference type="Gene3D" id="3.90.226.10">
    <property type="entry name" value="2-enoyl-CoA Hydratase, Chain A, domain 1"/>
    <property type="match status" value="1"/>
</dbReference>
<sequence length="315" mass="34742">MSERVIAELQRQIQQLKELSRNGLDLSEEIARLEAKLTALQALQAPPAPADLDDWERVKLARHPQRPYALDYIKLIMEDFYELHGDRLYGDDAAIVAGLARFAGETVVVVGTQKGRDATENVRRNFGMPHPEGYRKALRVMKLAERFGFPIFTLIDTPGAYPGIGAEERNIGGALAHNIYEMFHLRVPIIVTIIGEGGSGGAMALGVGDRVLMLENAIYSVITPEGCAAILFRDAKKAPQAARALKLTAHHLMKLGVIDEIIPEPPGGAHLDPPRAAHAVGEAWQRHLHVLKNTAPEHLVQTRTERFRALGVFEE</sequence>
<evidence type="ECO:0000256" key="9">
    <source>
        <dbReference type="ARBA" id="ARBA00049152"/>
    </source>
</evidence>
<keyword evidence="11" id="KW-0175">Coiled coil</keyword>